<dbReference type="CDD" id="cd16917">
    <property type="entry name" value="HATPase_UhpB-NarQ-NarX-like"/>
    <property type="match status" value="1"/>
</dbReference>
<dbReference type="EMBL" id="JBHSGF010000001">
    <property type="protein sequence ID" value="MFC4554110.1"/>
    <property type="molecule type" value="Genomic_DNA"/>
</dbReference>
<evidence type="ECO:0000256" key="7">
    <source>
        <dbReference type="ARBA" id="ARBA00022840"/>
    </source>
</evidence>
<name>A0ABV9D5V7_9MICO</name>
<dbReference type="InterPro" id="IPR036890">
    <property type="entry name" value="HATPase_C_sf"/>
</dbReference>
<proteinExistence type="predicted"/>
<evidence type="ECO:0000256" key="8">
    <source>
        <dbReference type="ARBA" id="ARBA00023012"/>
    </source>
</evidence>
<evidence type="ECO:0000313" key="12">
    <source>
        <dbReference type="Proteomes" id="UP001595955"/>
    </source>
</evidence>
<dbReference type="Gene3D" id="3.30.565.10">
    <property type="entry name" value="Histidine kinase-like ATPase, C-terminal domain"/>
    <property type="match status" value="1"/>
</dbReference>
<keyword evidence="9" id="KW-0472">Membrane</keyword>
<evidence type="ECO:0000256" key="4">
    <source>
        <dbReference type="ARBA" id="ARBA00022679"/>
    </source>
</evidence>
<evidence type="ECO:0000256" key="6">
    <source>
        <dbReference type="ARBA" id="ARBA00022777"/>
    </source>
</evidence>
<organism evidence="11 12">
    <name type="scientific">Georgenia faecalis</name>
    <dbReference type="NCBI Taxonomy" id="2483799"/>
    <lineage>
        <taxon>Bacteria</taxon>
        <taxon>Bacillati</taxon>
        <taxon>Actinomycetota</taxon>
        <taxon>Actinomycetes</taxon>
        <taxon>Micrococcales</taxon>
        <taxon>Bogoriellaceae</taxon>
        <taxon>Georgenia</taxon>
    </lineage>
</organism>
<keyword evidence="4" id="KW-0808">Transferase</keyword>
<keyword evidence="3" id="KW-0597">Phosphoprotein</keyword>
<accession>A0ABV9D5V7</accession>
<dbReference type="SUPFAM" id="SSF55874">
    <property type="entry name" value="ATPase domain of HSP90 chaperone/DNA topoisomerase II/histidine kinase"/>
    <property type="match status" value="1"/>
</dbReference>
<keyword evidence="8" id="KW-0902">Two-component regulatory system</keyword>
<keyword evidence="9" id="KW-0812">Transmembrane</keyword>
<dbReference type="GO" id="GO:0016301">
    <property type="term" value="F:kinase activity"/>
    <property type="evidence" value="ECO:0007669"/>
    <property type="project" value="UniProtKB-KW"/>
</dbReference>
<evidence type="ECO:0000313" key="11">
    <source>
        <dbReference type="EMBL" id="MFC4554110.1"/>
    </source>
</evidence>
<feature type="transmembrane region" description="Helical" evidence="9">
    <location>
        <begin position="46"/>
        <end position="72"/>
    </location>
</feature>
<keyword evidence="7" id="KW-0067">ATP-binding</keyword>
<feature type="transmembrane region" description="Helical" evidence="9">
    <location>
        <begin position="109"/>
        <end position="130"/>
    </location>
</feature>
<keyword evidence="5" id="KW-0547">Nucleotide-binding</keyword>
<feature type="transmembrane region" description="Helical" evidence="9">
    <location>
        <begin position="84"/>
        <end position="103"/>
    </location>
</feature>
<dbReference type="Proteomes" id="UP001595955">
    <property type="component" value="Unassembled WGS sequence"/>
</dbReference>
<comment type="caution">
    <text evidence="11">The sequence shown here is derived from an EMBL/GenBank/DDBJ whole genome shotgun (WGS) entry which is preliminary data.</text>
</comment>
<keyword evidence="6 11" id="KW-0418">Kinase</keyword>
<evidence type="ECO:0000256" key="2">
    <source>
        <dbReference type="ARBA" id="ARBA00012438"/>
    </source>
</evidence>
<keyword evidence="9" id="KW-1133">Transmembrane helix</keyword>
<gene>
    <name evidence="11" type="ORF">ACFO3F_02520</name>
</gene>
<comment type="catalytic activity">
    <reaction evidence="1">
        <text>ATP + protein L-histidine = ADP + protein N-phospho-L-histidine.</text>
        <dbReference type="EC" id="2.7.13.3"/>
    </reaction>
</comment>
<evidence type="ECO:0000256" key="9">
    <source>
        <dbReference type="SAM" id="Phobius"/>
    </source>
</evidence>
<dbReference type="PANTHER" id="PTHR24421">
    <property type="entry name" value="NITRATE/NITRITE SENSOR PROTEIN NARX-RELATED"/>
    <property type="match status" value="1"/>
</dbReference>
<feature type="transmembrane region" description="Helical" evidence="9">
    <location>
        <begin position="21"/>
        <end position="40"/>
    </location>
</feature>
<protein>
    <recommendedName>
        <fullName evidence="2">histidine kinase</fullName>
        <ecNumber evidence="2">2.7.13.3</ecNumber>
    </recommendedName>
</protein>
<feature type="domain" description="Signal transduction histidine kinase subgroup 3 dimerisation and phosphoacceptor" evidence="10">
    <location>
        <begin position="155"/>
        <end position="218"/>
    </location>
</feature>
<keyword evidence="12" id="KW-1185">Reference proteome</keyword>
<dbReference type="InterPro" id="IPR050482">
    <property type="entry name" value="Sensor_HK_TwoCompSys"/>
</dbReference>
<evidence type="ECO:0000256" key="1">
    <source>
        <dbReference type="ARBA" id="ARBA00000085"/>
    </source>
</evidence>
<dbReference type="PANTHER" id="PTHR24421:SF10">
    <property type="entry name" value="NITRATE_NITRITE SENSOR PROTEIN NARQ"/>
    <property type="match status" value="1"/>
</dbReference>
<dbReference type="Gene3D" id="1.20.5.1930">
    <property type="match status" value="1"/>
</dbReference>
<evidence type="ECO:0000259" key="10">
    <source>
        <dbReference type="Pfam" id="PF07730"/>
    </source>
</evidence>
<dbReference type="InterPro" id="IPR011712">
    <property type="entry name" value="Sig_transdc_His_kin_sub3_dim/P"/>
</dbReference>
<evidence type="ECO:0000256" key="5">
    <source>
        <dbReference type="ARBA" id="ARBA00022741"/>
    </source>
</evidence>
<reference evidence="12" key="1">
    <citation type="journal article" date="2019" name="Int. J. Syst. Evol. Microbiol.">
        <title>The Global Catalogue of Microorganisms (GCM) 10K type strain sequencing project: providing services to taxonomists for standard genome sequencing and annotation.</title>
        <authorList>
            <consortium name="The Broad Institute Genomics Platform"/>
            <consortium name="The Broad Institute Genome Sequencing Center for Infectious Disease"/>
            <person name="Wu L."/>
            <person name="Ma J."/>
        </authorList>
    </citation>
    <scope>NUCLEOTIDE SEQUENCE [LARGE SCALE GENOMIC DNA]</scope>
    <source>
        <strain evidence="12">JCM 3369</strain>
    </source>
</reference>
<sequence>MSDVIAEVGRDDAATMAETSAGTALALVLMANAALALMAFRVSIGAAILAGVMLISMFSPVGSGIGLLGMAVSGIVVAKADRRFAACYVVFCALWLAGSFALHEDLRETGFVVGGLLLVSAAIGAAYAALAERNRAAAVRISGFEEEREESIKGERSRIARELHDIVAHHITMASMHASVVSMAQDPEQRDKSLKVIAGSTRQALTELRWMLHVLQNDDDEESADGESARDLRLGATLGSIRQNLEALGFATAVDYDPKTLAGLPVETDLALGRILQEAATNVVKHGDRAQKVRISIGQTATSVHLVVRNGVAKAGPSAIPSSGMGLENMRTRASQRGGQVDAGGDGEVWIVRCELPLR</sequence>
<evidence type="ECO:0000256" key="3">
    <source>
        <dbReference type="ARBA" id="ARBA00022553"/>
    </source>
</evidence>
<dbReference type="Pfam" id="PF07730">
    <property type="entry name" value="HisKA_3"/>
    <property type="match status" value="1"/>
</dbReference>
<dbReference type="RefSeq" id="WP_164471311.1">
    <property type="nucleotide sequence ID" value="NZ_CP033325.1"/>
</dbReference>
<dbReference type="EC" id="2.7.13.3" evidence="2"/>